<evidence type="ECO:0000256" key="1">
    <source>
        <dbReference type="SAM" id="MobiDB-lite"/>
    </source>
</evidence>
<reference evidence="2 3" key="1">
    <citation type="journal article" date="2019" name="Nat. Ecol. Evol.">
        <title>Megaphylogeny resolves global patterns of mushroom evolution.</title>
        <authorList>
            <person name="Varga T."/>
            <person name="Krizsan K."/>
            <person name="Foldi C."/>
            <person name="Dima B."/>
            <person name="Sanchez-Garcia M."/>
            <person name="Sanchez-Ramirez S."/>
            <person name="Szollosi G.J."/>
            <person name="Szarkandi J.G."/>
            <person name="Papp V."/>
            <person name="Albert L."/>
            <person name="Andreopoulos W."/>
            <person name="Angelini C."/>
            <person name="Antonin V."/>
            <person name="Barry K.W."/>
            <person name="Bougher N.L."/>
            <person name="Buchanan P."/>
            <person name="Buyck B."/>
            <person name="Bense V."/>
            <person name="Catcheside P."/>
            <person name="Chovatia M."/>
            <person name="Cooper J."/>
            <person name="Damon W."/>
            <person name="Desjardin D."/>
            <person name="Finy P."/>
            <person name="Geml J."/>
            <person name="Haridas S."/>
            <person name="Hughes K."/>
            <person name="Justo A."/>
            <person name="Karasinski D."/>
            <person name="Kautmanova I."/>
            <person name="Kiss B."/>
            <person name="Kocsube S."/>
            <person name="Kotiranta H."/>
            <person name="LaButti K.M."/>
            <person name="Lechner B.E."/>
            <person name="Liimatainen K."/>
            <person name="Lipzen A."/>
            <person name="Lukacs Z."/>
            <person name="Mihaltcheva S."/>
            <person name="Morgado L.N."/>
            <person name="Niskanen T."/>
            <person name="Noordeloos M.E."/>
            <person name="Ohm R.A."/>
            <person name="Ortiz-Santana B."/>
            <person name="Ovrebo C."/>
            <person name="Racz N."/>
            <person name="Riley R."/>
            <person name="Savchenko A."/>
            <person name="Shiryaev A."/>
            <person name="Soop K."/>
            <person name="Spirin V."/>
            <person name="Szebenyi C."/>
            <person name="Tomsovsky M."/>
            <person name="Tulloss R.E."/>
            <person name="Uehling J."/>
            <person name="Grigoriev I.V."/>
            <person name="Vagvolgyi C."/>
            <person name="Papp T."/>
            <person name="Martin F.M."/>
            <person name="Miettinen O."/>
            <person name="Hibbett D.S."/>
            <person name="Nagy L.G."/>
        </authorList>
    </citation>
    <scope>NUCLEOTIDE SEQUENCE [LARGE SCALE GENOMIC DNA]</scope>
    <source>
        <strain evidence="2 3">HHB13444</strain>
    </source>
</reference>
<evidence type="ECO:0000313" key="2">
    <source>
        <dbReference type="EMBL" id="TFK84710.1"/>
    </source>
</evidence>
<dbReference type="EMBL" id="ML211298">
    <property type="protein sequence ID" value="TFK84710.1"/>
    <property type="molecule type" value="Genomic_DNA"/>
</dbReference>
<proteinExistence type="predicted"/>
<dbReference type="InParanoid" id="A0A5C3P8Z3"/>
<protein>
    <submittedName>
        <fullName evidence="2">Uncharacterized protein</fullName>
    </submittedName>
</protein>
<dbReference type="AlphaFoldDB" id="A0A5C3P8Z3"/>
<accession>A0A5C3P8Z3</accession>
<sequence length="195" mass="20763">MSSAMRSPSKLDSLFRSNQIISHSAGCKHVFTVQCSRPPSKRLPGATTISEALAYMKSVCESESAREPPGRSTSDAPSRPVAAELQSEPSTCEQVRPSPLCRPKSVVLTLQCLHSPRLCAPSCAVPRGPSPSFRLANAVTVGPVTQRCLPHPHSGITSDIRRLASSGPAEARESQSLWRTVVVGTAQTTAFSSQI</sequence>
<name>A0A5C3P8Z3_9APHY</name>
<feature type="region of interest" description="Disordered" evidence="1">
    <location>
        <begin position="60"/>
        <end position="97"/>
    </location>
</feature>
<keyword evidence="3" id="KW-1185">Reference proteome</keyword>
<evidence type="ECO:0000313" key="3">
    <source>
        <dbReference type="Proteomes" id="UP000308197"/>
    </source>
</evidence>
<organism evidence="2 3">
    <name type="scientific">Polyporus arcularius HHB13444</name>
    <dbReference type="NCBI Taxonomy" id="1314778"/>
    <lineage>
        <taxon>Eukaryota</taxon>
        <taxon>Fungi</taxon>
        <taxon>Dikarya</taxon>
        <taxon>Basidiomycota</taxon>
        <taxon>Agaricomycotina</taxon>
        <taxon>Agaricomycetes</taxon>
        <taxon>Polyporales</taxon>
        <taxon>Polyporaceae</taxon>
        <taxon>Polyporus</taxon>
    </lineage>
</organism>
<gene>
    <name evidence="2" type="ORF">K466DRAFT_215249</name>
</gene>
<dbReference type="Proteomes" id="UP000308197">
    <property type="component" value="Unassembled WGS sequence"/>
</dbReference>